<feature type="transmembrane region" description="Helical" evidence="5">
    <location>
        <begin position="120"/>
        <end position="139"/>
    </location>
</feature>
<evidence type="ECO:0000313" key="7">
    <source>
        <dbReference type="EMBL" id="TXG39575.1"/>
    </source>
</evidence>
<evidence type="ECO:0000259" key="6">
    <source>
        <dbReference type="Pfam" id="PF07291"/>
    </source>
</evidence>
<comment type="subcellular location">
    <subcellularLocation>
        <location evidence="1">Membrane</location>
        <topology evidence="1">Multi-pass membrane protein</topology>
    </subcellularLocation>
</comment>
<dbReference type="RefSeq" id="WP_147767145.1">
    <property type="nucleotide sequence ID" value="NZ_VRKQ01000008.1"/>
</dbReference>
<dbReference type="GO" id="GO:0030416">
    <property type="term" value="P:methylamine metabolic process"/>
    <property type="evidence" value="ECO:0007669"/>
    <property type="project" value="InterPro"/>
</dbReference>
<keyword evidence="8" id="KW-1185">Reference proteome</keyword>
<feature type="transmembrane region" description="Helical" evidence="5">
    <location>
        <begin position="78"/>
        <end position="100"/>
    </location>
</feature>
<keyword evidence="2 5" id="KW-0812">Transmembrane</keyword>
<dbReference type="GO" id="GO:0016020">
    <property type="term" value="C:membrane"/>
    <property type="evidence" value="ECO:0007669"/>
    <property type="project" value="UniProtKB-SubCell"/>
</dbReference>
<dbReference type="UniPathway" id="UPA00895"/>
<keyword evidence="4 5" id="KW-0472">Membrane</keyword>
<accession>A0A5C7GMQ3</accession>
<feature type="transmembrane region" description="Helical" evidence="5">
    <location>
        <begin position="7"/>
        <end position="27"/>
    </location>
</feature>
<evidence type="ECO:0000256" key="3">
    <source>
        <dbReference type="ARBA" id="ARBA00022989"/>
    </source>
</evidence>
<comment type="caution">
    <text evidence="7">The sequence shown here is derived from an EMBL/GenBank/DDBJ whole genome shotgun (WGS) entry which is preliminary data.</text>
</comment>
<feature type="domain" description="Methylamine utilisation protein MauE" evidence="6">
    <location>
        <begin position="10"/>
        <end position="135"/>
    </location>
</feature>
<evidence type="ECO:0000256" key="4">
    <source>
        <dbReference type="ARBA" id="ARBA00023136"/>
    </source>
</evidence>
<evidence type="ECO:0000256" key="1">
    <source>
        <dbReference type="ARBA" id="ARBA00004141"/>
    </source>
</evidence>
<feature type="transmembrane region" description="Helical" evidence="5">
    <location>
        <begin position="47"/>
        <end position="71"/>
    </location>
</feature>
<reference evidence="7 8" key="1">
    <citation type="submission" date="2019-08" db="EMBL/GenBank/DDBJ databases">
        <title>Seonamhaeicola sediminis sp. nov., isolated from marine sediment.</title>
        <authorList>
            <person name="Cao W.R."/>
        </authorList>
    </citation>
    <scope>NUCLEOTIDE SEQUENCE [LARGE SCALE GENOMIC DNA]</scope>
    <source>
        <strain evidence="7 8">1505</strain>
    </source>
</reference>
<name>A0A5C7GMQ3_9FLAO</name>
<gene>
    <name evidence="7" type="ORF">FUA22_06830</name>
</gene>
<dbReference type="EMBL" id="VRKQ01000008">
    <property type="protein sequence ID" value="TXG39575.1"/>
    <property type="molecule type" value="Genomic_DNA"/>
</dbReference>
<proteinExistence type="predicted"/>
<evidence type="ECO:0000313" key="8">
    <source>
        <dbReference type="Proteomes" id="UP000321080"/>
    </source>
</evidence>
<evidence type="ECO:0000256" key="5">
    <source>
        <dbReference type="SAM" id="Phobius"/>
    </source>
</evidence>
<dbReference type="Proteomes" id="UP000321080">
    <property type="component" value="Unassembled WGS sequence"/>
</dbReference>
<protein>
    <recommendedName>
        <fullName evidence="6">Methylamine utilisation protein MauE domain-containing protein</fullName>
    </recommendedName>
</protein>
<dbReference type="OrthoDB" id="673785at2"/>
<dbReference type="Pfam" id="PF07291">
    <property type="entry name" value="MauE"/>
    <property type="match status" value="1"/>
</dbReference>
<organism evidence="7 8">
    <name type="scientific">Seonamhaeicola maritimus</name>
    <dbReference type="NCBI Taxonomy" id="2591822"/>
    <lineage>
        <taxon>Bacteria</taxon>
        <taxon>Pseudomonadati</taxon>
        <taxon>Bacteroidota</taxon>
        <taxon>Flavobacteriia</taxon>
        <taxon>Flavobacteriales</taxon>
        <taxon>Flavobacteriaceae</taxon>
    </lineage>
</organism>
<evidence type="ECO:0000256" key="2">
    <source>
        <dbReference type="ARBA" id="ARBA00022692"/>
    </source>
</evidence>
<dbReference type="InterPro" id="IPR009908">
    <property type="entry name" value="Methylamine_util_MauE"/>
</dbReference>
<sequence length="155" mass="17438">MDGSNKGYQILTNTIGIILIMLFVYTASNKFLDFEHFKAQLTGFPFIASYANWIAWAVPLTELIIAVLFLFPKHKLTAFYMSLLLLLVFTTYIIVILNISDSIPCSCGGILSTLGWKEHIIFNCVFIALSLTGILSIKVHKTKTLRSDRDKAENL</sequence>
<keyword evidence="3 5" id="KW-1133">Transmembrane helix</keyword>
<dbReference type="AlphaFoldDB" id="A0A5C7GMQ3"/>